<evidence type="ECO:0000313" key="2">
    <source>
        <dbReference type="Proteomes" id="UP000756921"/>
    </source>
</evidence>
<comment type="caution">
    <text evidence="1">The sequence shown here is derived from an EMBL/GenBank/DDBJ whole genome shotgun (WGS) entry which is preliminary data.</text>
</comment>
<gene>
    <name evidence="1" type="ORF">PMIN01_01647</name>
</gene>
<proteinExistence type="predicted"/>
<reference evidence="1" key="1">
    <citation type="journal article" date="2020" name="Mol. Plant Microbe Interact.">
        <title>Genome Sequence of the Biocontrol Agent Coniothyrium minitans strain Conio (IMI 134523).</title>
        <authorList>
            <person name="Patel D."/>
            <person name="Shittu T.A."/>
            <person name="Baroncelli R."/>
            <person name="Muthumeenakshi S."/>
            <person name="Osborne T.H."/>
            <person name="Janganan T.K."/>
            <person name="Sreenivasaprasad S."/>
        </authorList>
    </citation>
    <scope>NUCLEOTIDE SEQUENCE</scope>
    <source>
        <strain evidence="1">Conio</strain>
    </source>
</reference>
<dbReference type="Proteomes" id="UP000756921">
    <property type="component" value="Unassembled WGS sequence"/>
</dbReference>
<keyword evidence="2" id="KW-1185">Reference proteome</keyword>
<dbReference type="OrthoDB" id="10463824at2759"/>
<organism evidence="1 2">
    <name type="scientific">Paraphaeosphaeria minitans</name>
    <dbReference type="NCBI Taxonomy" id="565426"/>
    <lineage>
        <taxon>Eukaryota</taxon>
        <taxon>Fungi</taxon>
        <taxon>Dikarya</taxon>
        <taxon>Ascomycota</taxon>
        <taxon>Pezizomycotina</taxon>
        <taxon>Dothideomycetes</taxon>
        <taxon>Pleosporomycetidae</taxon>
        <taxon>Pleosporales</taxon>
        <taxon>Massarineae</taxon>
        <taxon>Didymosphaeriaceae</taxon>
        <taxon>Paraphaeosphaeria</taxon>
    </lineage>
</organism>
<sequence length="177" mass="19351">MMRRGTPSAPISQCGDIVSRFCTGTAISSISLLYGTKPGPRLPALWVLCGSEDMAQLNAVDAGYHASFRSLRRVLSRVERFEQRSHTTAHCMFPSCPGAFPQAAVRSLVTPGQLLGQDISASCLWAQQLTRFLSRFGFTREKIENSYLCYVLLGCFTCGPFSGSSGTVLMNHARMSE</sequence>
<accession>A0A9P6KTM3</accession>
<protein>
    <submittedName>
        <fullName evidence="1">Uncharacterized protein</fullName>
    </submittedName>
</protein>
<evidence type="ECO:0000313" key="1">
    <source>
        <dbReference type="EMBL" id="KAF9739013.1"/>
    </source>
</evidence>
<name>A0A9P6KTM3_9PLEO</name>
<dbReference type="EMBL" id="WJXW01000002">
    <property type="protein sequence ID" value="KAF9739013.1"/>
    <property type="molecule type" value="Genomic_DNA"/>
</dbReference>
<dbReference type="AlphaFoldDB" id="A0A9P6KTM3"/>